<keyword evidence="2" id="KW-1185">Reference proteome</keyword>
<organism evidence="1 2">
    <name type="scientific">Neolewinella agarilytica</name>
    <dbReference type="NCBI Taxonomy" id="478744"/>
    <lineage>
        <taxon>Bacteria</taxon>
        <taxon>Pseudomonadati</taxon>
        <taxon>Bacteroidota</taxon>
        <taxon>Saprospiria</taxon>
        <taxon>Saprospirales</taxon>
        <taxon>Lewinellaceae</taxon>
        <taxon>Neolewinella</taxon>
    </lineage>
</organism>
<proteinExistence type="predicted"/>
<dbReference type="EMBL" id="FOFB01000008">
    <property type="protein sequence ID" value="SEQ34373.1"/>
    <property type="molecule type" value="Genomic_DNA"/>
</dbReference>
<reference evidence="2" key="1">
    <citation type="submission" date="2016-10" db="EMBL/GenBank/DDBJ databases">
        <authorList>
            <person name="Varghese N."/>
            <person name="Submissions S."/>
        </authorList>
    </citation>
    <scope>NUCLEOTIDE SEQUENCE [LARGE SCALE GENOMIC DNA]</scope>
    <source>
        <strain evidence="2">DSM 24740</strain>
    </source>
</reference>
<dbReference type="Proteomes" id="UP000199021">
    <property type="component" value="Unassembled WGS sequence"/>
</dbReference>
<evidence type="ECO:0000313" key="2">
    <source>
        <dbReference type="Proteomes" id="UP000199021"/>
    </source>
</evidence>
<dbReference type="STRING" id="478744.SAMN05444359_108134"/>
<accession>A0A1H9FAC4</accession>
<sequence>MVLLINRLRVLTVWQHHFTILLSARSFPRVGGNKSLNEFNEEETRGCILRHTLNT</sequence>
<dbReference type="AlphaFoldDB" id="A0A1H9FAC4"/>
<gene>
    <name evidence="1" type="ORF">SAMN05444359_108134</name>
</gene>
<evidence type="ECO:0000313" key="1">
    <source>
        <dbReference type="EMBL" id="SEQ34373.1"/>
    </source>
</evidence>
<dbReference type="InParanoid" id="A0A1H9FAC4"/>
<name>A0A1H9FAC4_9BACT</name>
<protein>
    <submittedName>
        <fullName evidence="1">Uncharacterized protein</fullName>
    </submittedName>
</protein>